<dbReference type="Proteomes" id="UP001152622">
    <property type="component" value="Chromosome 16"/>
</dbReference>
<name>A0A9Q1EJ29_SYNKA</name>
<comment type="caution">
    <text evidence="3">The sequence shown here is derived from an EMBL/GenBank/DDBJ whole genome shotgun (WGS) entry which is preliminary data.</text>
</comment>
<feature type="domain" description="Hydin adenylate kinase-like" evidence="2">
    <location>
        <begin position="255"/>
        <end position="319"/>
    </location>
</feature>
<dbReference type="GO" id="GO:0003341">
    <property type="term" value="P:cilium movement"/>
    <property type="evidence" value="ECO:0007669"/>
    <property type="project" value="TreeGrafter"/>
</dbReference>
<dbReference type="Gene3D" id="3.40.50.300">
    <property type="entry name" value="P-loop containing nucleotide triphosphate hydrolases"/>
    <property type="match status" value="1"/>
</dbReference>
<dbReference type="InterPro" id="IPR027417">
    <property type="entry name" value="P-loop_NTPase"/>
</dbReference>
<dbReference type="PANTHER" id="PTHR23053:SF0">
    <property type="entry name" value="HYDROCEPHALUS-INDUCING PROTEIN HOMOLOG"/>
    <property type="match status" value="1"/>
</dbReference>
<reference evidence="3" key="1">
    <citation type="journal article" date="2023" name="Science">
        <title>Genome structures resolve the early diversification of teleost fishes.</title>
        <authorList>
            <person name="Parey E."/>
            <person name="Louis A."/>
            <person name="Montfort J."/>
            <person name="Bouchez O."/>
            <person name="Roques C."/>
            <person name="Iampietro C."/>
            <person name="Lluch J."/>
            <person name="Castinel A."/>
            <person name="Donnadieu C."/>
            <person name="Desvignes T."/>
            <person name="Floi Bucao C."/>
            <person name="Jouanno E."/>
            <person name="Wen M."/>
            <person name="Mejri S."/>
            <person name="Dirks R."/>
            <person name="Jansen H."/>
            <person name="Henkel C."/>
            <person name="Chen W.J."/>
            <person name="Zahm M."/>
            <person name="Cabau C."/>
            <person name="Klopp C."/>
            <person name="Thompson A.W."/>
            <person name="Robinson-Rechavi M."/>
            <person name="Braasch I."/>
            <person name="Lecointre G."/>
            <person name="Bobe J."/>
            <person name="Postlethwait J.H."/>
            <person name="Berthelot C."/>
            <person name="Roest Crollius H."/>
            <person name="Guiguen Y."/>
        </authorList>
    </citation>
    <scope>NUCLEOTIDE SEQUENCE</scope>
    <source>
        <strain evidence="3">WJC10195</strain>
    </source>
</reference>
<dbReference type="Gene3D" id="2.60.40.10">
    <property type="entry name" value="Immunoglobulins"/>
    <property type="match status" value="1"/>
</dbReference>
<evidence type="ECO:0000256" key="1">
    <source>
        <dbReference type="SAM" id="MobiDB-lite"/>
    </source>
</evidence>
<dbReference type="Pfam" id="PF17213">
    <property type="entry name" value="Hydin_ADK"/>
    <property type="match status" value="1"/>
</dbReference>
<evidence type="ECO:0000313" key="3">
    <source>
        <dbReference type="EMBL" id="KAJ8339699.1"/>
    </source>
</evidence>
<evidence type="ECO:0000313" key="4">
    <source>
        <dbReference type="Proteomes" id="UP001152622"/>
    </source>
</evidence>
<dbReference type="SUPFAM" id="SSF52540">
    <property type="entry name" value="P-loop containing nucleoside triphosphate hydrolases"/>
    <property type="match status" value="1"/>
</dbReference>
<evidence type="ECO:0000259" key="2">
    <source>
        <dbReference type="Pfam" id="PF17213"/>
    </source>
</evidence>
<accession>A0A9Q1EJ29</accession>
<dbReference type="InterPro" id="IPR013783">
    <property type="entry name" value="Ig-like_fold"/>
</dbReference>
<feature type="compositionally biased region" description="Basic and acidic residues" evidence="1">
    <location>
        <begin position="396"/>
        <end position="447"/>
    </location>
</feature>
<dbReference type="InterPro" id="IPR033768">
    <property type="entry name" value="Hydin_ADK"/>
</dbReference>
<proteinExistence type="predicted"/>
<dbReference type="AlphaFoldDB" id="A0A9Q1EJ29"/>
<gene>
    <name evidence="3" type="ORF">SKAU_G00343320</name>
</gene>
<organism evidence="3 4">
    <name type="scientific">Synaphobranchus kaupii</name>
    <name type="common">Kaup's arrowtooth eel</name>
    <dbReference type="NCBI Taxonomy" id="118154"/>
    <lineage>
        <taxon>Eukaryota</taxon>
        <taxon>Metazoa</taxon>
        <taxon>Chordata</taxon>
        <taxon>Craniata</taxon>
        <taxon>Vertebrata</taxon>
        <taxon>Euteleostomi</taxon>
        <taxon>Actinopterygii</taxon>
        <taxon>Neopterygii</taxon>
        <taxon>Teleostei</taxon>
        <taxon>Anguilliformes</taxon>
        <taxon>Synaphobranchidae</taxon>
        <taxon>Synaphobranchus</taxon>
    </lineage>
</organism>
<sequence length="480" mass="52367">MLPSAGVLLPGDRVNVQVKFSPAEGRSYSQRLVLSVAQSSQRALLLVQGQGEEPRLEFSSPLLELGPSLPYSTAEEGEVLVQNPCSFPVEFYCLEYDPQYLEEEKILRMMKGYDDKNVPACCPHVPQGRGYRLSCWSTTRTQNALPLQEDQTLSVKEEEENSVGGAKGGVLEQDGGAASPLPPVPGDRNTEEEKTAPLKGGTPSGELLKEREDSKGRVGVGELVTNPVSRALARHMGLDLSPEGQAARNRLGISIIVHGAPLSGKTATAVALAKHYGAACLSIDSVVLEAVSSGGSGAGCAGQRAVCQGSAGARSEENGGDRCLLPEDLLVAILSERLPGAQQQTLYLHGEPVPQLPVPKGQGEGTERGPGEGAAGDCGEGDNWRRRRWTRREYDALSEEEKERVDLQHLEELRERRRREQERAEREEEERRLQEEQERLREEEEQRKKSRKGKKEQAQRGVVWEEEPAGKEAVCGQPAS</sequence>
<feature type="region of interest" description="Disordered" evidence="1">
    <location>
        <begin position="396"/>
        <end position="480"/>
    </location>
</feature>
<feature type="region of interest" description="Disordered" evidence="1">
    <location>
        <begin position="350"/>
        <end position="382"/>
    </location>
</feature>
<keyword evidence="4" id="KW-1185">Reference proteome</keyword>
<dbReference type="EMBL" id="JAINUF010000016">
    <property type="protein sequence ID" value="KAJ8339699.1"/>
    <property type="molecule type" value="Genomic_DNA"/>
</dbReference>
<dbReference type="OrthoDB" id="442692at2759"/>
<feature type="compositionally biased region" description="Basic and acidic residues" evidence="1">
    <location>
        <begin position="207"/>
        <end position="216"/>
    </location>
</feature>
<feature type="region of interest" description="Disordered" evidence="1">
    <location>
        <begin position="149"/>
        <end position="216"/>
    </location>
</feature>
<dbReference type="InterPro" id="IPR033305">
    <property type="entry name" value="Hydin-like"/>
</dbReference>
<dbReference type="GO" id="GO:0005930">
    <property type="term" value="C:axoneme"/>
    <property type="evidence" value="ECO:0007669"/>
    <property type="project" value="TreeGrafter"/>
</dbReference>
<dbReference type="GO" id="GO:1904158">
    <property type="term" value="P:axonemal central apparatus assembly"/>
    <property type="evidence" value="ECO:0007669"/>
    <property type="project" value="TreeGrafter"/>
</dbReference>
<dbReference type="PANTHER" id="PTHR23053">
    <property type="entry name" value="DLEC1 DELETED IN LUNG AND ESOPHAGEAL CANCER 1"/>
    <property type="match status" value="1"/>
</dbReference>
<protein>
    <recommendedName>
        <fullName evidence="2">Hydin adenylate kinase-like domain-containing protein</fullName>
    </recommendedName>
</protein>